<dbReference type="OrthoDB" id="20872at2759"/>
<dbReference type="InParanoid" id="Q4WFZ5"/>
<feature type="transmembrane region" description="Helical" evidence="6">
    <location>
        <begin position="87"/>
        <end position="108"/>
    </location>
</feature>
<evidence type="ECO:0000256" key="6">
    <source>
        <dbReference type="SAM" id="Phobius"/>
    </source>
</evidence>
<feature type="compositionally biased region" description="Basic and acidic residues" evidence="5">
    <location>
        <begin position="168"/>
        <end position="178"/>
    </location>
</feature>
<keyword evidence="3 6" id="KW-1133">Transmembrane helix</keyword>
<sequence length="194" mass="21790">MAWAPRDTLRPFLLVARLFAWISAVIVMGITAWAVTKRDGYRVIYPLVIVGLSRYMTGTMVLTLAGRSNNAFFIPAMIVSAMKRNRGYMLPLDIVFSYLWLAAFIFLAQHIGQENCRWFFFGVSSACTRKRTAEAFSFLAFFFTLCAMCLEIFNFYYSGREGPVGMRPHAEKHPHPDTGRAPADAPADVAQPAA</sequence>
<dbReference type="AlphaFoldDB" id="Q4WFZ5"/>
<dbReference type="GO" id="GO:0016020">
    <property type="term" value="C:membrane"/>
    <property type="evidence" value="ECO:0007669"/>
    <property type="project" value="UniProtKB-SubCell"/>
</dbReference>
<dbReference type="OMA" id="HIGQENC"/>
<feature type="region of interest" description="Disordered" evidence="5">
    <location>
        <begin position="167"/>
        <end position="194"/>
    </location>
</feature>
<evidence type="ECO:0000256" key="4">
    <source>
        <dbReference type="ARBA" id="ARBA00023136"/>
    </source>
</evidence>
<comment type="caution">
    <text evidence="8">The sequence shown here is derived from an EMBL/GenBank/DDBJ whole genome shotgun (WGS) entry which is preliminary data.</text>
</comment>
<accession>Q4WFZ5</accession>
<dbReference type="KEGG" id="afm:AFUA_3G00500"/>
<evidence type="ECO:0000313" key="9">
    <source>
        <dbReference type="Proteomes" id="UP000002530"/>
    </source>
</evidence>
<feature type="compositionally biased region" description="Low complexity" evidence="5">
    <location>
        <begin position="181"/>
        <end position="194"/>
    </location>
</feature>
<proteinExistence type="predicted"/>
<evidence type="ECO:0000259" key="7">
    <source>
        <dbReference type="Pfam" id="PF01284"/>
    </source>
</evidence>
<dbReference type="STRING" id="330879.Q4WFZ5"/>
<evidence type="ECO:0000313" key="8">
    <source>
        <dbReference type="EMBL" id="EAL86332.1"/>
    </source>
</evidence>
<comment type="subcellular location">
    <subcellularLocation>
        <location evidence="1">Membrane</location>
        <topology evidence="1">Multi-pass membrane protein</topology>
    </subcellularLocation>
</comment>
<evidence type="ECO:0000256" key="5">
    <source>
        <dbReference type="SAM" id="MobiDB-lite"/>
    </source>
</evidence>
<feature type="domain" description="MARVEL" evidence="7">
    <location>
        <begin position="13"/>
        <end position="150"/>
    </location>
</feature>
<feature type="transmembrane region" description="Helical" evidence="6">
    <location>
        <begin position="135"/>
        <end position="157"/>
    </location>
</feature>
<dbReference type="VEuPathDB" id="FungiDB:Afu3g00500"/>
<dbReference type="Pfam" id="PF01284">
    <property type="entry name" value="MARVEL"/>
    <property type="match status" value="1"/>
</dbReference>
<dbReference type="HOGENOM" id="CLU_099909_2_0_1"/>
<evidence type="ECO:0000256" key="3">
    <source>
        <dbReference type="ARBA" id="ARBA00022989"/>
    </source>
</evidence>
<name>Q4WFZ5_ASPFU</name>
<feature type="transmembrane region" description="Helical" evidence="6">
    <location>
        <begin position="47"/>
        <end position="66"/>
    </location>
</feature>
<keyword evidence="9" id="KW-1185">Reference proteome</keyword>
<dbReference type="PANTHER" id="PTHR39608">
    <property type="entry name" value="INTEGRAL MEMBRANE PROTEIN (AFU_ORTHOLOGUE AFUA_5G08640)"/>
    <property type="match status" value="1"/>
</dbReference>
<gene>
    <name evidence="8" type="ORF">AFUA_3G00500</name>
</gene>
<evidence type="ECO:0000256" key="1">
    <source>
        <dbReference type="ARBA" id="ARBA00004141"/>
    </source>
</evidence>
<dbReference type="PANTHER" id="PTHR39608:SF2">
    <property type="entry name" value="MARVEL DOMAIN-CONTAINING PROTEIN"/>
    <property type="match status" value="1"/>
</dbReference>
<organism evidence="8 9">
    <name type="scientific">Aspergillus fumigatus (strain ATCC MYA-4609 / CBS 101355 / FGSC A1100 / Af293)</name>
    <name type="common">Neosartorya fumigata</name>
    <dbReference type="NCBI Taxonomy" id="330879"/>
    <lineage>
        <taxon>Eukaryota</taxon>
        <taxon>Fungi</taxon>
        <taxon>Dikarya</taxon>
        <taxon>Ascomycota</taxon>
        <taxon>Pezizomycotina</taxon>
        <taxon>Eurotiomycetes</taxon>
        <taxon>Eurotiomycetidae</taxon>
        <taxon>Eurotiales</taxon>
        <taxon>Aspergillaceae</taxon>
        <taxon>Aspergillus</taxon>
        <taxon>Aspergillus subgen. Fumigati</taxon>
    </lineage>
</organism>
<protein>
    <submittedName>
        <fullName evidence="8">Integral membrane protein</fullName>
    </submittedName>
</protein>
<dbReference type="GeneID" id="3506142"/>
<dbReference type="Proteomes" id="UP000002530">
    <property type="component" value="Unassembled WGS sequence"/>
</dbReference>
<dbReference type="InterPro" id="IPR008253">
    <property type="entry name" value="Marvel"/>
</dbReference>
<reference evidence="8 9" key="1">
    <citation type="journal article" date="2005" name="Nature">
        <title>Genomic sequence of the pathogenic and allergenic filamentous fungus Aspergillus fumigatus.</title>
        <authorList>
            <person name="Nierman W.C."/>
            <person name="Pain A."/>
            <person name="Anderson M.J."/>
            <person name="Wortman J.R."/>
            <person name="Kim H.S."/>
            <person name="Arroyo J."/>
            <person name="Berriman M."/>
            <person name="Abe K."/>
            <person name="Archer D.B."/>
            <person name="Bermejo C."/>
            <person name="Bennett J."/>
            <person name="Bowyer P."/>
            <person name="Chen D."/>
            <person name="Collins M."/>
            <person name="Coulsen R."/>
            <person name="Davies R."/>
            <person name="Dyer P.S."/>
            <person name="Farman M."/>
            <person name="Fedorova N."/>
            <person name="Fedorova N."/>
            <person name="Feldblyum T.V."/>
            <person name="Fischer R."/>
            <person name="Fosker N."/>
            <person name="Fraser A."/>
            <person name="Garcia J.L."/>
            <person name="Garcia M.J."/>
            <person name="Goble A."/>
            <person name="Goldman G.H."/>
            <person name="Gomi K."/>
            <person name="Griffith-Jones S."/>
            <person name="Gwilliam R."/>
            <person name="Haas B."/>
            <person name="Haas H."/>
            <person name="Harris D."/>
            <person name="Horiuchi H."/>
            <person name="Huang J."/>
            <person name="Humphray S."/>
            <person name="Jimenez J."/>
            <person name="Keller N."/>
            <person name="Khouri H."/>
            <person name="Kitamoto K."/>
            <person name="Kobayashi T."/>
            <person name="Konzack S."/>
            <person name="Kulkarni R."/>
            <person name="Kumagai T."/>
            <person name="Lafon A."/>
            <person name="Latge J.P."/>
            <person name="Li W."/>
            <person name="Lord A."/>
            <person name="Lu C."/>
            <person name="Majoros W.H."/>
            <person name="May G.S."/>
            <person name="Miller B.L."/>
            <person name="Mohamoud Y."/>
            <person name="Molina M."/>
            <person name="Monod M."/>
            <person name="Mouyna I."/>
            <person name="Mulligan S."/>
            <person name="Murphy L."/>
            <person name="O'Neil S."/>
            <person name="Paulsen I."/>
            <person name="Penalva M.A."/>
            <person name="Pertea M."/>
            <person name="Price C."/>
            <person name="Pritchard B.L."/>
            <person name="Quail M.A."/>
            <person name="Rabbinowitsch E."/>
            <person name="Rawlins N."/>
            <person name="Rajandream M.A."/>
            <person name="Reichard U."/>
            <person name="Renauld H."/>
            <person name="Robson G.D."/>
            <person name="Rodriguez de Cordoba S."/>
            <person name="Rodriguez-Pena J.M."/>
            <person name="Ronning C.M."/>
            <person name="Rutter S."/>
            <person name="Salzberg S.L."/>
            <person name="Sanchez M."/>
            <person name="Sanchez-Ferrero J.C."/>
            <person name="Saunders D."/>
            <person name="Seeger K."/>
            <person name="Squares R."/>
            <person name="Squares S."/>
            <person name="Takeuchi M."/>
            <person name="Tekaia F."/>
            <person name="Turner G."/>
            <person name="Vazquez de Aldana C.R."/>
            <person name="Weidman J."/>
            <person name="White O."/>
            <person name="Woodward J."/>
            <person name="Yu J.H."/>
            <person name="Fraser C."/>
            <person name="Galagan J.E."/>
            <person name="Asai K."/>
            <person name="Machida M."/>
            <person name="Hall N."/>
            <person name="Barrell B."/>
            <person name="Denning D.W."/>
        </authorList>
    </citation>
    <scope>NUCLEOTIDE SEQUENCE [LARGE SCALE GENOMIC DNA]</scope>
    <source>
        <strain evidence="8 9">Af293</strain>
    </source>
</reference>
<evidence type="ECO:0000256" key="2">
    <source>
        <dbReference type="ARBA" id="ARBA00022692"/>
    </source>
</evidence>
<keyword evidence="4 6" id="KW-0472">Membrane</keyword>
<feature type="transmembrane region" description="Helical" evidence="6">
    <location>
        <begin position="12"/>
        <end position="35"/>
    </location>
</feature>
<keyword evidence="2 6" id="KW-0812">Transmembrane</keyword>
<dbReference type="EMBL" id="AAHF01000010">
    <property type="protein sequence ID" value="EAL86332.1"/>
    <property type="molecule type" value="Genomic_DNA"/>
</dbReference>
<dbReference type="RefSeq" id="XP_748370.1">
    <property type="nucleotide sequence ID" value="XM_743277.1"/>
</dbReference>